<gene>
    <name evidence="1" type="primary">relA_1</name>
    <name evidence="1" type="ORF">NCTC11296_01428</name>
</gene>
<name>A0A377I887_AVIPA</name>
<protein>
    <submittedName>
        <fullName evidence="1">Bifunctional (P)ppGpp synthetase II/ guanosine-3',5'-bis pyrophosphate 3'-pyrophosphohydrolase</fullName>
    </submittedName>
</protein>
<dbReference type="PANTHER" id="PTHR46246">
    <property type="entry name" value="GUANOSINE-3',5'-BIS(DIPHOSPHATE) 3'-PYROPHOSPHOHYDROLASE MESH1"/>
    <property type="match status" value="1"/>
</dbReference>
<dbReference type="PANTHER" id="PTHR46246:SF1">
    <property type="entry name" value="GUANOSINE-3',5'-BIS(DIPHOSPHATE) 3'-PYROPHOSPHOHYDROLASE MESH1"/>
    <property type="match status" value="1"/>
</dbReference>
<dbReference type="Proteomes" id="UP000254465">
    <property type="component" value="Unassembled WGS sequence"/>
</dbReference>
<keyword evidence="1" id="KW-0378">Hydrolase</keyword>
<dbReference type="GO" id="GO:0008893">
    <property type="term" value="F:guanosine-3',5'-bis(diphosphate) 3'-diphosphatase activity"/>
    <property type="evidence" value="ECO:0007669"/>
    <property type="project" value="TreeGrafter"/>
</dbReference>
<dbReference type="RefSeq" id="WP_017806182.1">
    <property type="nucleotide sequence ID" value="NZ_PQVK01000141.1"/>
</dbReference>
<proteinExistence type="predicted"/>
<sequence length="141" mass="15938">MLAKKAEQLARALHRDQVDKAGKPYVGHLQAVVNNLHNPTDEMIAVAWLHDSVEDTSITLNHIASEFGQVISDAVEAISKRSGENYQDYLCRVKQSPIARWVKIADLTHNADLTRLVQITEKDIARRNKYLMAMDFLLAED</sequence>
<dbReference type="SUPFAM" id="SSF109604">
    <property type="entry name" value="HD-domain/PDEase-like"/>
    <property type="match status" value="1"/>
</dbReference>
<dbReference type="AlphaFoldDB" id="A0A377I887"/>
<dbReference type="EMBL" id="UGHK01000002">
    <property type="protein sequence ID" value="STO71525.1"/>
    <property type="molecule type" value="Genomic_DNA"/>
</dbReference>
<evidence type="ECO:0000313" key="1">
    <source>
        <dbReference type="EMBL" id="STO71525.1"/>
    </source>
</evidence>
<evidence type="ECO:0000313" key="2">
    <source>
        <dbReference type="Proteomes" id="UP000254465"/>
    </source>
</evidence>
<dbReference type="Gene3D" id="1.10.3210.10">
    <property type="entry name" value="Hypothetical protein af1432"/>
    <property type="match status" value="1"/>
</dbReference>
<reference evidence="1 2" key="1">
    <citation type="submission" date="2018-06" db="EMBL/GenBank/DDBJ databases">
        <authorList>
            <consortium name="Pathogen Informatics"/>
            <person name="Doyle S."/>
        </authorList>
    </citation>
    <scope>NUCLEOTIDE SEQUENCE [LARGE SCALE GENOMIC DNA]</scope>
    <source>
        <strain evidence="1 2">NCTC11296</strain>
    </source>
</reference>
<dbReference type="Pfam" id="PF13328">
    <property type="entry name" value="HD_4"/>
    <property type="match status" value="1"/>
</dbReference>
<accession>A0A377I887</accession>
<dbReference type="InterPro" id="IPR052194">
    <property type="entry name" value="MESH1"/>
</dbReference>
<organism evidence="1 2">
    <name type="scientific">Avibacterium paragallinarum</name>
    <name type="common">Haemophilus gallinarum</name>
    <dbReference type="NCBI Taxonomy" id="728"/>
    <lineage>
        <taxon>Bacteria</taxon>
        <taxon>Pseudomonadati</taxon>
        <taxon>Pseudomonadota</taxon>
        <taxon>Gammaproteobacteria</taxon>
        <taxon>Pasteurellales</taxon>
        <taxon>Pasteurellaceae</taxon>
        <taxon>Avibacterium</taxon>
    </lineage>
</organism>